<dbReference type="PANTHER" id="PTHR43128:SF16">
    <property type="entry name" value="L-LACTATE DEHYDROGENASE"/>
    <property type="match status" value="1"/>
</dbReference>
<feature type="domain" description="Lactate/malate dehydrogenase N-terminal" evidence="10">
    <location>
        <begin position="53"/>
        <end position="191"/>
    </location>
</feature>
<dbReference type="PANTHER" id="PTHR43128">
    <property type="entry name" value="L-2-HYDROXYCARBOXYLATE DEHYDROGENASE (NAD(P)(+))"/>
    <property type="match status" value="1"/>
</dbReference>
<dbReference type="Pfam" id="PF02866">
    <property type="entry name" value="Ldh_1_C"/>
    <property type="match status" value="1"/>
</dbReference>
<dbReference type="PROSITE" id="PS00064">
    <property type="entry name" value="L_LDH"/>
    <property type="match status" value="1"/>
</dbReference>
<dbReference type="EC" id="1.1.1.27" evidence="3 9"/>
<evidence type="ECO:0000256" key="9">
    <source>
        <dbReference type="RuleBase" id="RU000496"/>
    </source>
</evidence>
<sequence length="363" mass="40009">MMSIFTRNFLKKNLESWRNLTFQSKMKTKHEVSSTREKLLAEYIAPTKIDDEKITIVGLGQVGIATAFSILSQNISNHIALVDLNENKLQGEVLDLKHGCLFMGNCHVEACTDYSGTANSKICIITAGLSIGKGETRLSLVQKNTDIFKKLLPELVKYSPNTMLLIVTNPVDVMTYVSWRISGLAQCKVIGTGTNLDTSRFRFLLSQKFGVATSSCHAYIIGEHGDSSVPVWSSVDIAGVRLRDINPYAGTDKDTENWSDIHKQVINSAYQIIKLKGDTSFAIGLSTAAIAKSMLKNPINFHAVSINAKGFHGIQDDVYLSLPCLLNANGLSKIIRERLDDGERLQLQKSAEILGKVQSSVHF</sequence>
<evidence type="ECO:0000259" key="10">
    <source>
        <dbReference type="Pfam" id="PF00056"/>
    </source>
</evidence>
<evidence type="ECO:0000313" key="12">
    <source>
        <dbReference type="EMBL" id="KAL3271149.1"/>
    </source>
</evidence>
<reference evidence="12 13" key="1">
    <citation type="journal article" date="2021" name="BMC Biol.">
        <title>Horizontally acquired antibacterial genes associated with adaptive radiation of ladybird beetles.</title>
        <authorList>
            <person name="Li H.S."/>
            <person name="Tang X.F."/>
            <person name="Huang Y.H."/>
            <person name="Xu Z.Y."/>
            <person name="Chen M.L."/>
            <person name="Du X.Y."/>
            <person name="Qiu B.Y."/>
            <person name="Chen P.T."/>
            <person name="Zhang W."/>
            <person name="Slipinski A."/>
            <person name="Escalona H.E."/>
            <person name="Waterhouse R.M."/>
            <person name="Zwick A."/>
            <person name="Pang H."/>
        </authorList>
    </citation>
    <scope>NUCLEOTIDE SEQUENCE [LARGE SCALE GENOMIC DNA]</scope>
    <source>
        <strain evidence="12">SYSU2018</strain>
    </source>
</reference>
<evidence type="ECO:0000256" key="6">
    <source>
        <dbReference type="ARBA" id="ARBA00049258"/>
    </source>
</evidence>
<proteinExistence type="inferred from homology"/>
<dbReference type="SUPFAM" id="SSF56327">
    <property type="entry name" value="LDH C-terminal domain-like"/>
    <property type="match status" value="1"/>
</dbReference>
<dbReference type="InterPro" id="IPR022383">
    <property type="entry name" value="Lactate/malate_DH_C"/>
</dbReference>
<dbReference type="Proteomes" id="UP001516400">
    <property type="component" value="Unassembled WGS sequence"/>
</dbReference>
<evidence type="ECO:0000256" key="4">
    <source>
        <dbReference type="ARBA" id="ARBA00023002"/>
    </source>
</evidence>
<dbReference type="Gene3D" id="3.90.110.10">
    <property type="entry name" value="Lactate dehydrogenase/glycoside hydrolase, family 4, C-terminal"/>
    <property type="match status" value="1"/>
</dbReference>
<dbReference type="GO" id="GO:0004459">
    <property type="term" value="F:L-lactate dehydrogenase (NAD+) activity"/>
    <property type="evidence" value="ECO:0007669"/>
    <property type="project" value="UniProtKB-EC"/>
</dbReference>
<comment type="pathway">
    <text evidence="1 9">Fermentation; pyruvate fermentation to lactate; (S)-lactate from pyruvate: step 1/1.</text>
</comment>
<evidence type="ECO:0000256" key="8">
    <source>
        <dbReference type="PIRSR" id="PIRSR000102-3"/>
    </source>
</evidence>
<dbReference type="InterPro" id="IPR015955">
    <property type="entry name" value="Lactate_DH/Glyco_Ohase_4_C"/>
</dbReference>
<name>A0ABD2MXP6_9CUCU</name>
<keyword evidence="13" id="KW-1185">Reference proteome</keyword>
<feature type="binding site" evidence="8">
    <location>
        <position position="83"/>
    </location>
    <ligand>
        <name>NAD(+)</name>
        <dbReference type="ChEBI" id="CHEBI:57540"/>
    </ligand>
</feature>
<dbReference type="PRINTS" id="PR00086">
    <property type="entry name" value="LLDHDRGNASE"/>
</dbReference>
<comment type="caution">
    <text evidence="12">The sequence shown here is derived from an EMBL/GenBank/DDBJ whole genome shotgun (WGS) entry which is preliminary data.</text>
</comment>
<feature type="binding site" evidence="8">
    <location>
        <position position="144"/>
    </location>
    <ligand>
        <name>NAD(+)</name>
        <dbReference type="ChEBI" id="CHEBI:57540"/>
    </ligand>
</feature>
<organism evidence="12 13">
    <name type="scientific">Cryptolaemus montrouzieri</name>
    <dbReference type="NCBI Taxonomy" id="559131"/>
    <lineage>
        <taxon>Eukaryota</taxon>
        <taxon>Metazoa</taxon>
        <taxon>Ecdysozoa</taxon>
        <taxon>Arthropoda</taxon>
        <taxon>Hexapoda</taxon>
        <taxon>Insecta</taxon>
        <taxon>Pterygota</taxon>
        <taxon>Neoptera</taxon>
        <taxon>Endopterygota</taxon>
        <taxon>Coleoptera</taxon>
        <taxon>Polyphaga</taxon>
        <taxon>Cucujiformia</taxon>
        <taxon>Coccinelloidea</taxon>
        <taxon>Coccinellidae</taxon>
        <taxon>Scymninae</taxon>
        <taxon>Scymnini</taxon>
        <taxon>Cryptolaemus</taxon>
    </lineage>
</organism>
<evidence type="ECO:0000313" key="13">
    <source>
        <dbReference type="Proteomes" id="UP001516400"/>
    </source>
</evidence>
<dbReference type="InterPro" id="IPR001557">
    <property type="entry name" value="L-lactate/malate_DH"/>
</dbReference>
<keyword evidence="5 8" id="KW-0520">NAD</keyword>
<dbReference type="AlphaFoldDB" id="A0ABD2MXP6"/>
<evidence type="ECO:0000259" key="11">
    <source>
        <dbReference type="Pfam" id="PF02866"/>
    </source>
</evidence>
<dbReference type="InterPro" id="IPR018177">
    <property type="entry name" value="L-lactate_DH_AS"/>
</dbReference>
<dbReference type="InterPro" id="IPR001236">
    <property type="entry name" value="Lactate/malate_DH_N"/>
</dbReference>
<feature type="active site" description="Proton acceptor" evidence="7">
    <location>
        <position position="224"/>
    </location>
</feature>
<dbReference type="NCBIfam" id="TIGR01771">
    <property type="entry name" value="L-LDH-NAD"/>
    <property type="match status" value="1"/>
</dbReference>
<dbReference type="InterPro" id="IPR036291">
    <property type="entry name" value="NAD(P)-bd_dom_sf"/>
</dbReference>
<feature type="domain" description="Lactate/malate dehydrogenase C-terminal" evidence="11">
    <location>
        <begin position="194"/>
        <end position="356"/>
    </location>
</feature>
<accession>A0ABD2MXP6</accession>
<keyword evidence="4 9" id="KW-0560">Oxidoreductase</keyword>
<evidence type="ECO:0000256" key="1">
    <source>
        <dbReference type="ARBA" id="ARBA00004843"/>
    </source>
</evidence>
<dbReference type="PIRSF" id="PIRSF000102">
    <property type="entry name" value="Lac_mal_DH"/>
    <property type="match status" value="1"/>
</dbReference>
<evidence type="ECO:0000256" key="5">
    <source>
        <dbReference type="ARBA" id="ARBA00023027"/>
    </source>
</evidence>
<feature type="binding site" evidence="8">
    <location>
        <begin position="58"/>
        <end position="63"/>
    </location>
    <ligand>
        <name>NAD(+)</name>
        <dbReference type="ChEBI" id="CHEBI:57540"/>
    </ligand>
</feature>
<dbReference type="InterPro" id="IPR011304">
    <property type="entry name" value="L-lactate_DH"/>
</dbReference>
<dbReference type="Gene3D" id="3.40.50.720">
    <property type="entry name" value="NAD(P)-binding Rossmann-like Domain"/>
    <property type="match status" value="1"/>
</dbReference>
<dbReference type="SUPFAM" id="SSF51735">
    <property type="entry name" value="NAD(P)-binding Rossmann-fold domains"/>
    <property type="match status" value="1"/>
</dbReference>
<comment type="catalytic activity">
    <reaction evidence="6 9">
        <text>(S)-lactate + NAD(+) = pyruvate + NADH + H(+)</text>
        <dbReference type="Rhea" id="RHEA:23444"/>
        <dbReference type="ChEBI" id="CHEBI:15361"/>
        <dbReference type="ChEBI" id="CHEBI:15378"/>
        <dbReference type="ChEBI" id="CHEBI:16651"/>
        <dbReference type="ChEBI" id="CHEBI:57540"/>
        <dbReference type="ChEBI" id="CHEBI:57945"/>
        <dbReference type="EC" id="1.1.1.27"/>
    </reaction>
</comment>
<feature type="binding site" evidence="8">
    <location>
        <begin position="167"/>
        <end position="169"/>
    </location>
    <ligand>
        <name>NAD(+)</name>
        <dbReference type="ChEBI" id="CHEBI:57540"/>
    </ligand>
</feature>
<dbReference type="Pfam" id="PF00056">
    <property type="entry name" value="Ldh_1_N"/>
    <property type="match status" value="1"/>
</dbReference>
<protein>
    <recommendedName>
        <fullName evidence="3 9">L-lactate dehydrogenase</fullName>
        <ecNumber evidence="3 9">1.1.1.27</ecNumber>
    </recommendedName>
</protein>
<evidence type="ECO:0000256" key="3">
    <source>
        <dbReference type="ARBA" id="ARBA00012967"/>
    </source>
</evidence>
<comment type="similarity">
    <text evidence="2">Belongs to the LDH/MDH superfamily. LDH family.</text>
</comment>
<evidence type="ECO:0000256" key="7">
    <source>
        <dbReference type="PIRSR" id="PIRSR000102-1"/>
    </source>
</evidence>
<evidence type="ECO:0000256" key="2">
    <source>
        <dbReference type="ARBA" id="ARBA00006054"/>
    </source>
</evidence>
<gene>
    <name evidence="12" type="ORF">HHI36_021647</name>
</gene>
<dbReference type="CDD" id="cd05293">
    <property type="entry name" value="LDH_1"/>
    <property type="match status" value="1"/>
</dbReference>
<dbReference type="EMBL" id="JABFTP020000042">
    <property type="protein sequence ID" value="KAL3271149.1"/>
    <property type="molecule type" value="Genomic_DNA"/>
</dbReference>